<evidence type="ECO:0008006" key="3">
    <source>
        <dbReference type="Google" id="ProtNLM"/>
    </source>
</evidence>
<sequence length="146" mass="17007">MNYLIFKVLIAIVLPQNNLTNKNYLLTNGFVASGYDVVSYFDNKPMPGKDAYIAEYEQVKFKFSSEENLKTFKANPKKYVPKYGGWCAYAIGLNGKKVTVDPKSYRIFKNQLFLFYKTSKNDTLKDWLASEEELFRKAELNWSKIH</sequence>
<organism evidence="1 2">
    <name type="scientific">Lacihabitans soyangensis</name>
    <dbReference type="NCBI Taxonomy" id="869394"/>
    <lineage>
        <taxon>Bacteria</taxon>
        <taxon>Pseudomonadati</taxon>
        <taxon>Bacteroidota</taxon>
        <taxon>Cytophagia</taxon>
        <taxon>Cytophagales</taxon>
        <taxon>Leadbetterellaceae</taxon>
        <taxon>Lacihabitans</taxon>
    </lineage>
</organism>
<gene>
    <name evidence="1" type="ORF">EGI31_23360</name>
</gene>
<dbReference type="RefSeq" id="WP_255039589.1">
    <property type="nucleotide sequence ID" value="NZ_RJUF01000194.1"/>
</dbReference>
<keyword evidence="2" id="KW-1185">Reference proteome</keyword>
<comment type="caution">
    <text evidence="1">The sequence shown here is derived from an EMBL/GenBank/DDBJ whole genome shotgun (WGS) entry which is preliminary data.</text>
</comment>
<accession>A0AAE3H971</accession>
<reference evidence="1 2" key="1">
    <citation type="submission" date="2018-11" db="EMBL/GenBank/DDBJ databases">
        <title>Novel bacteria species description.</title>
        <authorList>
            <person name="Han J.-H."/>
        </authorList>
    </citation>
    <scope>NUCLEOTIDE SEQUENCE [LARGE SCALE GENOMIC DNA]</scope>
    <source>
        <strain evidence="1 2">KCTC23259</strain>
    </source>
</reference>
<evidence type="ECO:0000313" key="1">
    <source>
        <dbReference type="EMBL" id="MCP9765885.1"/>
    </source>
</evidence>
<dbReference type="Proteomes" id="UP001204144">
    <property type="component" value="Unassembled WGS sequence"/>
</dbReference>
<dbReference type="AlphaFoldDB" id="A0AAE3H971"/>
<evidence type="ECO:0000313" key="2">
    <source>
        <dbReference type="Proteomes" id="UP001204144"/>
    </source>
</evidence>
<name>A0AAE3H971_9BACT</name>
<dbReference type="NCBIfam" id="NF041384">
    <property type="entry name" value="YHS_seleno_dom"/>
    <property type="match status" value="1"/>
</dbReference>
<dbReference type="EMBL" id="RJUF01000194">
    <property type="protein sequence ID" value="MCP9765885.1"/>
    <property type="molecule type" value="Genomic_DNA"/>
</dbReference>
<proteinExistence type="predicted"/>
<protein>
    <recommendedName>
        <fullName evidence="3">YHS domain protein</fullName>
    </recommendedName>
</protein>